<evidence type="ECO:0000313" key="3">
    <source>
        <dbReference type="EMBL" id="EDO06625.1"/>
    </source>
</evidence>
<reference evidence="3 4" key="1">
    <citation type="journal article" date="2007" name="PLoS Pathog.">
        <title>Genome sequence of Babesia bovis and comparative analysis of apicomplexan hemoprotozoa.</title>
        <authorList>
            <person name="Brayton K.A."/>
            <person name="Lau A.O.T."/>
            <person name="Herndon D.R."/>
            <person name="Hannick L."/>
            <person name="Kappmeyer L.S."/>
            <person name="Berens S.J."/>
            <person name="Bidwell S.L."/>
            <person name="Brown W.C."/>
            <person name="Crabtree J."/>
            <person name="Fadrosh D."/>
            <person name="Feldblum T."/>
            <person name="Forberger H.A."/>
            <person name="Haas B.J."/>
            <person name="Howell J.M."/>
            <person name="Khouri H."/>
            <person name="Koo H."/>
            <person name="Mann D.J."/>
            <person name="Norimine J."/>
            <person name="Paulsen I.T."/>
            <person name="Radune D."/>
            <person name="Ren Q."/>
            <person name="Smith R.K. Jr."/>
            <person name="Suarez C.E."/>
            <person name="White O."/>
            <person name="Wortman J.R."/>
            <person name="Knowles D.P. Jr."/>
            <person name="McElwain T.F."/>
            <person name="Nene V.M."/>
        </authorList>
    </citation>
    <scope>NUCLEOTIDE SEQUENCE [LARGE SCALE GENOMIC DNA]</scope>
    <source>
        <strain evidence="3">T2Bo</strain>
    </source>
</reference>
<evidence type="ECO:0000313" key="4">
    <source>
        <dbReference type="Proteomes" id="UP000002173"/>
    </source>
</evidence>
<dbReference type="Proteomes" id="UP000002173">
    <property type="component" value="Chromosome 2"/>
</dbReference>
<keyword evidence="4" id="KW-1185">Reference proteome</keyword>
<accession>A7AUL4</accession>
<comment type="caution">
    <text evidence="3">The sequence shown here is derived from an EMBL/GenBank/DDBJ whole genome shotgun (WGS) entry which is preliminary data.</text>
</comment>
<dbReference type="VEuPathDB" id="PiroplasmaDB:BBOV_II006750"/>
<dbReference type="InParanoid" id="A7AUL4"/>
<proteinExistence type="predicted"/>
<feature type="domain" description="MACPF" evidence="2">
    <location>
        <begin position="293"/>
        <end position="401"/>
    </location>
</feature>
<feature type="region of interest" description="Disordered" evidence="1">
    <location>
        <begin position="209"/>
        <end position="233"/>
    </location>
</feature>
<dbReference type="AlphaFoldDB" id="A7AUL4"/>
<feature type="region of interest" description="Disordered" evidence="1">
    <location>
        <begin position="158"/>
        <end position="187"/>
    </location>
</feature>
<evidence type="ECO:0000259" key="2">
    <source>
        <dbReference type="Pfam" id="PF01823"/>
    </source>
</evidence>
<sequence>MFKNKADGSHEKRTGEIFKSDGNDNHTDVKNKSSKKNKEQKKQKTKTKVDNDVFNNNDTVDEGINSILPDNESYYVNEDASEESDTLDTETNGEDDELPFFIELPIGNSNKYIGLNNDIVHVSTIVDKDDRSSFLEHGVRHTDNIDDIMSAIDDSVDSLSLDDQKTEQSDEDLREGKRKQVYDSPTHVQHNVGKYSYDVLNTLGDSAKYQDQGEPAVTNENDDEQVQLSEEEKTELSKTKAALSFNLSIQNTQDVYSSNMETVKNETCTSFVAGTTLDKNRFVCNKSGKIIIEKKQLDEGSRTSQSASGDLKAHIVSPDFQLNAGLDKNNESKSSQNVTSTTMDMFGGEIGPDYETQEFNPLWAKSVSYSPMPISMELTPLAKLFESSGYRDHYYEALLHYAISGVNHR</sequence>
<protein>
    <recommendedName>
        <fullName evidence="2">MACPF domain-containing protein</fullName>
    </recommendedName>
</protein>
<feature type="compositionally biased region" description="Acidic residues" evidence="1">
    <location>
        <begin position="79"/>
        <end position="94"/>
    </location>
</feature>
<dbReference type="EMBL" id="AAXT01000003">
    <property type="protein sequence ID" value="EDO06625.1"/>
    <property type="molecule type" value="Genomic_DNA"/>
</dbReference>
<gene>
    <name evidence="3" type="ORF">BBOV_II006750</name>
</gene>
<dbReference type="Pfam" id="PF01823">
    <property type="entry name" value="MACPF"/>
    <property type="match status" value="1"/>
</dbReference>
<feature type="region of interest" description="Disordered" evidence="1">
    <location>
        <begin position="1"/>
        <end position="94"/>
    </location>
</feature>
<organism evidence="3 4">
    <name type="scientific">Babesia bovis</name>
    <dbReference type="NCBI Taxonomy" id="5865"/>
    <lineage>
        <taxon>Eukaryota</taxon>
        <taxon>Sar</taxon>
        <taxon>Alveolata</taxon>
        <taxon>Apicomplexa</taxon>
        <taxon>Aconoidasida</taxon>
        <taxon>Piroplasmida</taxon>
        <taxon>Babesiidae</taxon>
        <taxon>Babesia</taxon>
    </lineage>
</organism>
<evidence type="ECO:0000256" key="1">
    <source>
        <dbReference type="SAM" id="MobiDB-lite"/>
    </source>
</evidence>
<dbReference type="InterPro" id="IPR020864">
    <property type="entry name" value="MACPF"/>
</dbReference>
<feature type="compositionally biased region" description="Basic and acidic residues" evidence="1">
    <location>
        <begin position="1"/>
        <end position="51"/>
    </location>
</feature>
<name>A7AUL4_BABBO</name>